<evidence type="ECO:0000313" key="2">
    <source>
        <dbReference type="Proteomes" id="UP001396334"/>
    </source>
</evidence>
<sequence>MAACEDALRVIERLDSFWLYGAKISVSFVQREVRNSFWRRLRDISGARIERLAELGQIKHRVCGVVDNVKVQVLQTYAVGWCRQPLSITRLAGEMQSAGFRGIELMWDTGSMELLCFKTMEAIVEGPLSWHNGMW</sequence>
<protein>
    <submittedName>
        <fullName evidence="1">Uncharacterized protein</fullName>
    </submittedName>
</protein>
<name>A0ABR2QHE4_9ROSI</name>
<gene>
    <name evidence="1" type="ORF">V6N11_082039</name>
</gene>
<accession>A0ABR2QHE4</accession>
<dbReference type="Proteomes" id="UP001396334">
    <property type="component" value="Unassembled WGS sequence"/>
</dbReference>
<proteinExistence type="predicted"/>
<comment type="caution">
    <text evidence="1">The sequence shown here is derived from an EMBL/GenBank/DDBJ whole genome shotgun (WGS) entry which is preliminary data.</text>
</comment>
<evidence type="ECO:0000313" key="1">
    <source>
        <dbReference type="EMBL" id="KAK8999901.1"/>
    </source>
</evidence>
<reference evidence="1 2" key="1">
    <citation type="journal article" date="2024" name="G3 (Bethesda)">
        <title>Genome assembly of Hibiscus sabdariffa L. provides insights into metabolisms of medicinal natural products.</title>
        <authorList>
            <person name="Kim T."/>
        </authorList>
    </citation>
    <scope>NUCLEOTIDE SEQUENCE [LARGE SCALE GENOMIC DNA]</scope>
    <source>
        <strain evidence="1">TK-2024</strain>
        <tissue evidence="1">Old leaves</tissue>
    </source>
</reference>
<organism evidence="1 2">
    <name type="scientific">Hibiscus sabdariffa</name>
    <name type="common">roselle</name>
    <dbReference type="NCBI Taxonomy" id="183260"/>
    <lineage>
        <taxon>Eukaryota</taxon>
        <taxon>Viridiplantae</taxon>
        <taxon>Streptophyta</taxon>
        <taxon>Embryophyta</taxon>
        <taxon>Tracheophyta</taxon>
        <taxon>Spermatophyta</taxon>
        <taxon>Magnoliopsida</taxon>
        <taxon>eudicotyledons</taxon>
        <taxon>Gunneridae</taxon>
        <taxon>Pentapetalae</taxon>
        <taxon>rosids</taxon>
        <taxon>malvids</taxon>
        <taxon>Malvales</taxon>
        <taxon>Malvaceae</taxon>
        <taxon>Malvoideae</taxon>
        <taxon>Hibiscus</taxon>
    </lineage>
</organism>
<keyword evidence="2" id="KW-1185">Reference proteome</keyword>
<dbReference type="EMBL" id="JBBPBN010000038">
    <property type="protein sequence ID" value="KAK8999901.1"/>
    <property type="molecule type" value="Genomic_DNA"/>
</dbReference>